<dbReference type="CDD" id="cd00093">
    <property type="entry name" value="HTH_XRE"/>
    <property type="match status" value="1"/>
</dbReference>
<evidence type="ECO:0000313" key="3">
    <source>
        <dbReference type="Proteomes" id="UP000669179"/>
    </source>
</evidence>
<reference evidence="2" key="1">
    <citation type="submission" date="2021-03" db="EMBL/GenBank/DDBJ databases">
        <authorList>
            <person name="Kanchanasin P."/>
            <person name="Saeng-In P."/>
            <person name="Phongsopitanun W."/>
            <person name="Yuki M."/>
            <person name="Kudo T."/>
            <person name="Ohkuma M."/>
            <person name="Tanasupawat S."/>
        </authorList>
    </citation>
    <scope>NUCLEOTIDE SEQUENCE</scope>
    <source>
        <strain evidence="2">GKU 128</strain>
    </source>
</reference>
<dbReference type="AlphaFoldDB" id="A0A939PAK7"/>
<feature type="region of interest" description="Disordered" evidence="1">
    <location>
        <begin position="179"/>
        <end position="200"/>
    </location>
</feature>
<proteinExistence type="predicted"/>
<evidence type="ECO:0000313" key="2">
    <source>
        <dbReference type="EMBL" id="MBO2449040.1"/>
    </source>
</evidence>
<gene>
    <name evidence="2" type="ORF">J4573_18195</name>
</gene>
<name>A0A939PAK7_9ACTN</name>
<dbReference type="InterPro" id="IPR001387">
    <property type="entry name" value="Cro/C1-type_HTH"/>
</dbReference>
<dbReference type="RefSeq" id="WP_208256847.1">
    <property type="nucleotide sequence ID" value="NZ_JAGEOJ010000007.1"/>
</dbReference>
<dbReference type="EMBL" id="JAGEOJ010000007">
    <property type="protein sequence ID" value="MBO2449040.1"/>
    <property type="molecule type" value="Genomic_DNA"/>
</dbReference>
<sequence length="494" mass="54931">MPLDEAALRELLEGVFARPEMEEACERRDLGAVIRVLNKYGVSQGSISVLTGIAQGRLSEYKNGKRIPTAHTTFESMAAGLGMPTNLRRALGLAPVNEPNWVDHASREKSLPADVATSQGEWLHTRSRLNEHRSDLTRLARDLYPSNARLEGTAILMADGWRPEEPIELDALKLSLADTTPHPPVTGKQGETNPLRPLVSTGKRYDSYHRAMRDLASPRLFENRVCYRLLDFEQSAGEGQLSLGLMRYFDMIDVGESLAHELASVAVGRDNLTPHRATWANLPFRRLVRDPFALQNYPLLISISTMTIRRSNAGDTFVMLRRGVERVAIAGGMLSVMPTGVFQPASLLPGDPYQDLNLWNNMMREYSEEFLGNPEHDGSGDPIDYDNQEPFRSLNRARDAGKIRTLCLGVGIDALNMVGDVFTVAVFDADVFDDIFRDLVEDNEEGSVASSGNNREHFAFDEQTITHLLENEPIAPSGAACLTLAWHHRSVLLR</sequence>
<dbReference type="Proteomes" id="UP000669179">
    <property type="component" value="Unassembled WGS sequence"/>
</dbReference>
<accession>A0A939PAK7</accession>
<comment type="caution">
    <text evidence="2">The sequence shown here is derived from an EMBL/GenBank/DDBJ whole genome shotgun (WGS) entry which is preliminary data.</text>
</comment>
<keyword evidence="3" id="KW-1185">Reference proteome</keyword>
<organism evidence="2 3">
    <name type="scientific">Actinomadura barringtoniae</name>
    <dbReference type="NCBI Taxonomy" id="1427535"/>
    <lineage>
        <taxon>Bacteria</taxon>
        <taxon>Bacillati</taxon>
        <taxon>Actinomycetota</taxon>
        <taxon>Actinomycetes</taxon>
        <taxon>Streptosporangiales</taxon>
        <taxon>Thermomonosporaceae</taxon>
        <taxon>Actinomadura</taxon>
    </lineage>
</organism>
<evidence type="ECO:0000256" key="1">
    <source>
        <dbReference type="SAM" id="MobiDB-lite"/>
    </source>
</evidence>
<protein>
    <submittedName>
        <fullName evidence="2">Helix-turn-helix transcriptional regulator</fullName>
    </submittedName>
</protein>